<dbReference type="PANTHER" id="PTHR31642:SF310">
    <property type="entry name" value="FATTY ALCOHOL:CAFFEOYL-COA ACYLTRANSFERASE"/>
    <property type="match status" value="1"/>
</dbReference>
<dbReference type="RefSeq" id="WP_129247889.1">
    <property type="nucleotide sequence ID" value="NZ_JABZEL010000007.1"/>
</dbReference>
<dbReference type="EMBL" id="SDIF01000031">
    <property type="protein sequence ID" value="RXS66894.1"/>
    <property type="molecule type" value="Genomic_DNA"/>
</dbReference>
<comment type="caution">
    <text evidence="2">The sequence shown here is derived from an EMBL/GenBank/DDBJ whole genome shotgun (WGS) entry which is preliminary data.</text>
</comment>
<accession>A0A4Q1R225</accession>
<keyword evidence="1" id="KW-0808">Transferase</keyword>
<name>A0A4Q1R225_9ACTN</name>
<dbReference type="InterPro" id="IPR050317">
    <property type="entry name" value="Plant_Fungal_Acyltransferase"/>
</dbReference>
<dbReference type="GeneID" id="95779036"/>
<dbReference type="Proteomes" id="UP000289482">
    <property type="component" value="Unassembled WGS sequence"/>
</dbReference>
<sequence length="441" mass="49076">MKRRHIELVRSGSATGLRIPLCVLDATMGAVSTGRAFFFREPLDGVALRSSLARVLASYPLLSGRAERDANGVLQVLCNDFGVHFEEENSSIDMASCTLPRNRKPSLNTFLPKASVVRLVGEGVPLLAVKLTHLAGGGSVLGVHMKHVLADGQAYTQFLLDWAAEHRGVPYRTPCHDRWLLDGLADGAAPRERDHNSRFVVASRREKYAVLSRMALTAQRLRTTTCRFGASELHAMKQAATAHLPYGWISTSDALTAHLWLLLGRLRARSAGSVERLGLLVDFRRYLTEIPENYWGNTITCTELRLPVSEIQNWSLGRTARLIRESMSENTAANARDEIAYLREQRLAGRERKVMPRMLYRAYTNLLQVNDRAKLPFYDLDFGSGTPLRCELPHVPIPWAAQIMPTPEKDGSREVHLSLPTATAAALAGEPSWQAHLHKYA</sequence>
<evidence type="ECO:0000313" key="2">
    <source>
        <dbReference type="EMBL" id="RXS66894.1"/>
    </source>
</evidence>
<reference evidence="2 3" key="1">
    <citation type="submission" date="2019-01" db="EMBL/GenBank/DDBJ databases">
        <title>Draft genome sequences of the type strain Streptomyces sioyaensis DSM 40032 and its novel strain, TM32, a thermotolerant antibiotics-producing actinobacterium.</title>
        <authorList>
            <person name="Nakaew N."/>
            <person name="Lumyong S."/>
            <person name="Sloan W.T."/>
            <person name="Sungthong R."/>
        </authorList>
    </citation>
    <scope>NUCLEOTIDE SEQUENCE [LARGE SCALE GENOMIC DNA]</scope>
    <source>
        <strain evidence="2 3">DSM 40032</strain>
    </source>
</reference>
<dbReference type="Pfam" id="PF02458">
    <property type="entry name" value="Transferase"/>
    <property type="match status" value="1"/>
</dbReference>
<dbReference type="GO" id="GO:0016747">
    <property type="term" value="F:acyltransferase activity, transferring groups other than amino-acyl groups"/>
    <property type="evidence" value="ECO:0007669"/>
    <property type="project" value="TreeGrafter"/>
</dbReference>
<evidence type="ECO:0000256" key="1">
    <source>
        <dbReference type="ARBA" id="ARBA00022679"/>
    </source>
</evidence>
<dbReference type="Gene3D" id="3.30.559.10">
    <property type="entry name" value="Chloramphenicol acetyltransferase-like domain"/>
    <property type="match status" value="2"/>
</dbReference>
<evidence type="ECO:0000313" key="3">
    <source>
        <dbReference type="Proteomes" id="UP000289482"/>
    </source>
</evidence>
<proteinExistence type="predicted"/>
<gene>
    <name evidence="2" type="ORF">EST54_13770</name>
</gene>
<dbReference type="SUPFAM" id="SSF52777">
    <property type="entry name" value="CoA-dependent acyltransferases"/>
    <property type="match status" value="1"/>
</dbReference>
<dbReference type="InterPro" id="IPR023213">
    <property type="entry name" value="CAT-like_dom_sf"/>
</dbReference>
<keyword evidence="3" id="KW-1185">Reference proteome</keyword>
<evidence type="ECO:0008006" key="4">
    <source>
        <dbReference type="Google" id="ProtNLM"/>
    </source>
</evidence>
<dbReference type="AlphaFoldDB" id="A0A4Q1R225"/>
<dbReference type="PANTHER" id="PTHR31642">
    <property type="entry name" value="TRICHOTHECENE 3-O-ACETYLTRANSFERASE"/>
    <property type="match status" value="1"/>
</dbReference>
<organism evidence="2 3">
    <name type="scientific">Streptomyces sioyaensis</name>
    <dbReference type="NCBI Taxonomy" id="67364"/>
    <lineage>
        <taxon>Bacteria</taxon>
        <taxon>Bacillati</taxon>
        <taxon>Actinomycetota</taxon>
        <taxon>Actinomycetes</taxon>
        <taxon>Kitasatosporales</taxon>
        <taxon>Streptomycetaceae</taxon>
        <taxon>Streptomyces</taxon>
    </lineage>
</organism>
<protein>
    <recommendedName>
        <fullName evidence="4">Transferase</fullName>
    </recommendedName>
</protein>